<feature type="region of interest" description="Disordered" evidence="1">
    <location>
        <begin position="126"/>
        <end position="173"/>
    </location>
</feature>
<reference evidence="6" key="1">
    <citation type="submission" date="2025-08" db="UniProtKB">
        <authorList>
            <consortium name="RefSeq"/>
        </authorList>
    </citation>
    <scope>IDENTIFICATION</scope>
    <source>
        <tissue evidence="6">Sperm</tissue>
    </source>
</reference>
<feature type="transmembrane region" description="Helical" evidence="2">
    <location>
        <begin position="576"/>
        <end position="596"/>
    </location>
</feature>
<dbReference type="PRINTS" id="PR02060">
    <property type="entry name" value="WOLFFAMILY"/>
</dbReference>
<feature type="transmembrane region" description="Helical" evidence="2">
    <location>
        <begin position="507"/>
        <end position="526"/>
    </location>
</feature>
<organism evidence="5 6">
    <name type="scientific">Petromyzon marinus</name>
    <name type="common">Sea lamprey</name>
    <dbReference type="NCBI Taxonomy" id="7757"/>
    <lineage>
        <taxon>Eukaryota</taxon>
        <taxon>Metazoa</taxon>
        <taxon>Chordata</taxon>
        <taxon>Craniata</taxon>
        <taxon>Vertebrata</taxon>
        <taxon>Cyclostomata</taxon>
        <taxon>Hyperoartia</taxon>
        <taxon>Petromyzontiformes</taxon>
        <taxon>Petromyzontidae</taxon>
        <taxon>Petromyzon</taxon>
    </lineage>
</organism>
<feature type="transmembrane region" description="Helical" evidence="2">
    <location>
        <begin position="616"/>
        <end position="634"/>
    </location>
</feature>
<feature type="transmembrane region" description="Helical" evidence="2">
    <location>
        <begin position="276"/>
        <end position="296"/>
    </location>
</feature>
<evidence type="ECO:0000256" key="2">
    <source>
        <dbReference type="SAM" id="Phobius"/>
    </source>
</evidence>
<accession>A0AAJ7SZ34</accession>
<feature type="compositionally biased region" description="Basic and acidic residues" evidence="1">
    <location>
        <begin position="159"/>
        <end position="173"/>
    </location>
</feature>
<feature type="transmembrane region" description="Helical" evidence="2">
    <location>
        <begin position="302"/>
        <end position="327"/>
    </location>
</feature>
<keyword evidence="2" id="KW-0472">Membrane</keyword>
<dbReference type="Pfam" id="PF20053">
    <property type="entry name" value="WC-rich"/>
    <property type="match status" value="1"/>
</dbReference>
<dbReference type="PRINTS" id="PR02061">
    <property type="entry name" value="WOLFRAMIN"/>
</dbReference>
<evidence type="ECO:0000313" key="6">
    <source>
        <dbReference type="RefSeq" id="XP_032807884.1"/>
    </source>
</evidence>
<dbReference type="RefSeq" id="XP_032807884.1">
    <property type="nucleotide sequence ID" value="XM_032951993.1"/>
</dbReference>
<dbReference type="InterPro" id="IPR026209">
    <property type="entry name" value="Wolframin_fam"/>
</dbReference>
<dbReference type="GO" id="GO:0055074">
    <property type="term" value="P:calcium ion homeostasis"/>
    <property type="evidence" value="ECO:0007669"/>
    <property type="project" value="InterPro"/>
</dbReference>
<feature type="region of interest" description="Disordered" evidence="1">
    <location>
        <begin position="1"/>
        <end position="26"/>
    </location>
</feature>
<dbReference type="Pfam" id="PF19913">
    <property type="entry name" value="WCOB"/>
    <property type="match status" value="1"/>
</dbReference>
<feature type="domain" description="Wolframin OB-fold" evidence="3">
    <location>
        <begin position="757"/>
        <end position="884"/>
    </location>
</feature>
<feature type="transmembrane region" description="Helical" evidence="2">
    <location>
        <begin position="367"/>
        <end position="388"/>
    </location>
</feature>
<keyword evidence="2" id="KW-1133">Transmembrane helix</keyword>
<feature type="compositionally biased region" description="Low complexity" evidence="1">
    <location>
        <begin position="138"/>
        <end position="158"/>
    </location>
</feature>
<dbReference type="Proteomes" id="UP001318040">
    <property type="component" value="Chromosome 11"/>
</dbReference>
<gene>
    <name evidence="6" type="primary">LOC116941206</name>
</gene>
<evidence type="ECO:0000256" key="1">
    <source>
        <dbReference type="SAM" id="MobiDB-lite"/>
    </source>
</evidence>
<keyword evidence="2" id="KW-0812">Transmembrane</keyword>
<dbReference type="InterPro" id="IPR045461">
    <property type="entry name" value="Wolframin_OB_fold"/>
</dbReference>
<dbReference type="PANTHER" id="PTHR13098">
    <property type="entry name" value="WOLFRAMIN"/>
    <property type="match status" value="1"/>
</dbReference>
<dbReference type="Gene3D" id="1.25.40.10">
    <property type="entry name" value="Tetratricopeptide repeat domain"/>
    <property type="match status" value="1"/>
</dbReference>
<name>A0AAJ7SZ34_PETMA</name>
<feature type="transmembrane region" description="Helical" evidence="2">
    <location>
        <begin position="546"/>
        <end position="569"/>
    </location>
</feature>
<evidence type="ECO:0000259" key="4">
    <source>
        <dbReference type="Pfam" id="PF20053"/>
    </source>
</evidence>
<keyword evidence="5" id="KW-1185">Reference proteome</keyword>
<protein>
    <submittedName>
        <fullName evidence="6">Wolframin-like isoform X2</fullName>
    </submittedName>
</protein>
<evidence type="ECO:0000313" key="5">
    <source>
        <dbReference type="Proteomes" id="UP001318040"/>
    </source>
</evidence>
<dbReference type="AlphaFoldDB" id="A0AAJ7SZ34"/>
<dbReference type="InterPro" id="IPR045400">
    <property type="entry name" value="Wolframin_Cys-rich"/>
</dbReference>
<feature type="transmembrane region" description="Helical" evidence="2">
    <location>
        <begin position="476"/>
        <end position="495"/>
    </location>
</feature>
<feature type="transmembrane region" description="Helical" evidence="2">
    <location>
        <begin position="394"/>
        <end position="411"/>
    </location>
</feature>
<dbReference type="PANTHER" id="PTHR13098:SF3">
    <property type="entry name" value="WOLFRAMIN"/>
    <property type="match status" value="1"/>
</dbReference>
<dbReference type="GO" id="GO:0030968">
    <property type="term" value="P:endoplasmic reticulum unfolded protein response"/>
    <property type="evidence" value="ECO:0007669"/>
    <property type="project" value="TreeGrafter"/>
</dbReference>
<proteinExistence type="predicted"/>
<dbReference type="InterPro" id="IPR026208">
    <property type="entry name" value="Wolframin"/>
</dbReference>
<evidence type="ECO:0000259" key="3">
    <source>
        <dbReference type="Pfam" id="PF19913"/>
    </source>
</evidence>
<feature type="domain" description="Wolframin cysteine-rich" evidence="4">
    <location>
        <begin position="651"/>
        <end position="755"/>
    </location>
</feature>
<dbReference type="InterPro" id="IPR011990">
    <property type="entry name" value="TPR-like_helical_dom_sf"/>
</dbReference>
<dbReference type="GO" id="GO:0005789">
    <property type="term" value="C:endoplasmic reticulum membrane"/>
    <property type="evidence" value="ECO:0007669"/>
    <property type="project" value="TreeGrafter"/>
</dbReference>
<sequence>MGTNPESADLPPATDTAVATPQGELERPTMESLLQRANEQDAHAQIEVAKQYLKKAVESGNEDHNRTAVGWLIKAATEGKKDAANLLQQCVRLNKGICAENAEKACKLAQETDFERSLRKAARRMAASLNPRRRLQRSAAAAVTAATPPADSPSTSEPAESHADDAGEVAEERKFDRQRKILRRFMSFQGMATGTKDLCTDDLLDMTKGYLSGAYARPPIPLVAAGVDEPEMDGPLDGSQPALLPSRDKLMQYPLQAVLEVKDYVVEMASKVGMQWLQAALPLNQINTIIFFFILSSLTIDFLGFIIPLIIFYLAFVSMVICTLRVVQLGKAWEEFRTWTNVVLEYEPCLDVAEAEAQFGWSHLEPYLHFLLSALFTVLSYPLAARAWLPCSELAVLSAVLAIAGYYTGTGQAGRVQTHARNALLAQVAISALQGLASLPAEAPLAWLLRPLGESHLTLPLALPSPSVAPSLAPSLRLNLGLPALLYALLVYSLYRVAAGARGGGGGGYRGACCALAPHVVCFVWWELSAELLSSGATALGLLRASVGYALFVFALPVLAIGLCAAAAFHCVRWLVALEFAKVGVTLALCAVPVLLRYWNRASAAQTPSPGHTSPVRLILFWLTTVAALSFLNATRLERTARPYNSPVSLEAYVAACGPDAWQQSSMAHTQYMCAHLEGHRVTWVGQLKQVRILETENALETFLGLLPLPVARWMRCVYGDKYPPCNSSERKLTASEERLCRTPLPARHPCHLKRLDRYKFELTLVTLGPGAADSQRDVYLRGGNEFRELLLRVPHGSKMEVSTRLEGPGLGARWPAFDLRAARCLGCSANEGWEEAQEEEEGGGGAGPALGRRFLKVEYDWWSTALSGVKFAFNFFFSPLLSVELD</sequence>